<protein>
    <recommendedName>
        <fullName evidence="1">Xylose isomerase-like TIM barrel domain-containing protein</fullName>
    </recommendedName>
</protein>
<dbReference type="InterPro" id="IPR036237">
    <property type="entry name" value="Xyl_isomerase-like_sf"/>
</dbReference>
<name>A0A0C6P6T2_BORBO</name>
<gene>
    <name evidence="2" type="ORF">BN112_2385</name>
</gene>
<dbReference type="AlphaFoldDB" id="A0A0C6P6T2"/>
<proteinExistence type="predicted"/>
<evidence type="ECO:0000313" key="2">
    <source>
        <dbReference type="EMBL" id="CCJ54302.1"/>
    </source>
</evidence>
<evidence type="ECO:0000313" key="3">
    <source>
        <dbReference type="Proteomes" id="UP000007564"/>
    </source>
</evidence>
<organism evidence="2 3">
    <name type="scientific">Bordetella bronchiseptica 253</name>
    <dbReference type="NCBI Taxonomy" id="568707"/>
    <lineage>
        <taxon>Bacteria</taxon>
        <taxon>Pseudomonadati</taxon>
        <taxon>Pseudomonadota</taxon>
        <taxon>Betaproteobacteria</taxon>
        <taxon>Burkholderiales</taxon>
        <taxon>Alcaligenaceae</taxon>
        <taxon>Bordetella</taxon>
    </lineage>
</organism>
<dbReference type="HOGENOM" id="CLU_1044549_0_0_4"/>
<dbReference type="EMBL" id="HE965806">
    <property type="protein sequence ID" value="CCJ54302.1"/>
    <property type="molecule type" value="Genomic_DNA"/>
</dbReference>
<dbReference type="InterPro" id="IPR050312">
    <property type="entry name" value="IolE/XylAMocC-like"/>
</dbReference>
<dbReference type="GeneID" id="56480268"/>
<dbReference type="OrthoDB" id="9787068at2"/>
<dbReference type="RefSeq" id="WP_010926035.1">
    <property type="nucleotide sequence ID" value="NC_019382.1"/>
</dbReference>
<dbReference type="Proteomes" id="UP000007564">
    <property type="component" value="Chromosome"/>
</dbReference>
<dbReference type="Gene3D" id="3.20.20.150">
    <property type="entry name" value="Divalent-metal-dependent TIM barrel enzymes"/>
    <property type="match status" value="1"/>
</dbReference>
<feature type="domain" description="Xylose isomerase-like TIM barrel" evidence="1">
    <location>
        <begin position="27"/>
        <end position="227"/>
    </location>
</feature>
<dbReference type="PANTHER" id="PTHR12110">
    <property type="entry name" value="HYDROXYPYRUVATE ISOMERASE"/>
    <property type="match status" value="1"/>
</dbReference>
<dbReference type="SUPFAM" id="SSF51658">
    <property type="entry name" value="Xylose isomerase-like"/>
    <property type="match status" value="1"/>
</dbReference>
<dbReference type="KEGG" id="bbh:BN112_2385"/>
<dbReference type="Pfam" id="PF01261">
    <property type="entry name" value="AP_endonuc_2"/>
    <property type="match status" value="1"/>
</dbReference>
<sequence>MQTDRPPLYAVNHYLCPADTPLPVFAARVAQAGFGGIGLTAAALDEMPLPAIASLLDGLGLRVSSINTAGFFRGGAADQAGRNLRLLEAAAALDAAALNVIVGADDESVPLQQARQAVAQALQGFGAQARAAGVRLAIEPLNLSNVFSKSCVNTIAQVEALRDAFGEATINVDYFHLWADPDLPRLLDGQGVPIGLTQWCDVTWTGHPGQARRAPLGAGRLSADGYLDGLAVGCPVELELFIDQLPGMDYARIIDDSARHLGLKGE</sequence>
<dbReference type="InterPro" id="IPR013022">
    <property type="entry name" value="Xyl_isomerase-like_TIM-brl"/>
</dbReference>
<dbReference type="PANTHER" id="PTHR12110:SF52">
    <property type="entry name" value="XYLOSE ISOMERASE"/>
    <property type="match status" value="1"/>
</dbReference>
<reference evidence="2 3" key="1">
    <citation type="journal article" date="2012" name="BMC Genomics">
        <title>Comparative genomics of the classical Bordetella subspecies: the evolution and exchange of virulence-associated diversity amongst closely related pathogens.</title>
        <authorList>
            <person name="Park J."/>
            <person name="Zhang Y."/>
            <person name="Buboltz A.M."/>
            <person name="Zhang X."/>
            <person name="Schuster S.C."/>
            <person name="Ahuja U."/>
            <person name="Liu M."/>
            <person name="Miller J.F."/>
            <person name="Sebaihia M."/>
            <person name="Bentley S.D."/>
            <person name="Parkhill J."/>
            <person name="Harvill E.T."/>
        </authorList>
    </citation>
    <scope>NUCLEOTIDE SEQUENCE [LARGE SCALE GENOMIC DNA]</scope>
    <source>
        <strain evidence="2 3">253</strain>
    </source>
</reference>
<accession>A0A0C6P6T2</accession>
<evidence type="ECO:0000259" key="1">
    <source>
        <dbReference type="Pfam" id="PF01261"/>
    </source>
</evidence>